<keyword evidence="4 6" id="KW-0472">Membrane</keyword>
<dbReference type="SUPFAM" id="SSF103473">
    <property type="entry name" value="MFS general substrate transporter"/>
    <property type="match status" value="1"/>
</dbReference>
<dbReference type="EMBL" id="KV417495">
    <property type="protein sequence ID" value="KZP30182.1"/>
    <property type="molecule type" value="Genomic_DNA"/>
</dbReference>
<dbReference type="GO" id="GO:0016020">
    <property type="term" value="C:membrane"/>
    <property type="evidence" value="ECO:0007669"/>
    <property type="project" value="UniProtKB-SubCell"/>
</dbReference>
<accession>A0A166T4P4</accession>
<keyword evidence="3 6" id="KW-1133">Transmembrane helix</keyword>
<feature type="transmembrane region" description="Helical" evidence="6">
    <location>
        <begin position="172"/>
        <end position="191"/>
    </location>
</feature>
<protein>
    <submittedName>
        <fullName evidence="7">MFS general substrate transporter</fullName>
    </submittedName>
</protein>
<keyword evidence="8" id="KW-1185">Reference proteome</keyword>
<dbReference type="InterPro" id="IPR010291">
    <property type="entry name" value="Ion_channel_UNC-93"/>
</dbReference>
<feature type="transmembrane region" description="Helical" evidence="6">
    <location>
        <begin position="333"/>
        <end position="356"/>
    </location>
</feature>
<feature type="transmembrane region" description="Helical" evidence="6">
    <location>
        <begin position="140"/>
        <end position="160"/>
    </location>
</feature>
<feature type="transmembrane region" description="Helical" evidence="6">
    <location>
        <begin position="400"/>
        <end position="418"/>
    </location>
</feature>
<feature type="transmembrane region" description="Helical" evidence="6">
    <location>
        <begin position="259"/>
        <end position="280"/>
    </location>
</feature>
<organism evidence="7 8">
    <name type="scientific">Athelia psychrophila</name>
    <dbReference type="NCBI Taxonomy" id="1759441"/>
    <lineage>
        <taxon>Eukaryota</taxon>
        <taxon>Fungi</taxon>
        <taxon>Dikarya</taxon>
        <taxon>Basidiomycota</taxon>
        <taxon>Agaricomycotina</taxon>
        <taxon>Agaricomycetes</taxon>
        <taxon>Agaricomycetidae</taxon>
        <taxon>Atheliales</taxon>
        <taxon>Atheliaceae</taxon>
        <taxon>Athelia</taxon>
    </lineage>
</organism>
<sequence length="471" mass="50915">MQLPKWYTTPTAQVALVGMTCFATPGMFSAIGNLGAGGLSNVALSDTANGVLYGLFAITGLVSGGICNLLGPRFTLFLGTLGYALYVGSLWCYQTQGTSWFLVLAGGILGVTAALLWSAQGEIMMSYPLEKDKGRSFGMFWAIFQFGTFIGSVIALAINIQSGQLSAVSTSTYIAFLVIIFLGVASSWLILPPNKVVRGDGTLVKLQAKTSIKAEIVEMVRLFTNWRMLALLPMFFASNYFYAYQGAVNAFRFDAPTRALNGTLEAAGAIIGALLIGFTLDIKYLSRRNRGYLGLAIVSVLTIIVWAIGLSWQVSFTRESLTLTKISYKDADYAGKGALFFFYYFSDSCFQALAYWIMSAMTNDPFRLARYAGFYKAIQSAGSAGSFGMDAVATPFLNEILGSWILTLVSLPLAFLVIRTIKETNYDDEQTVYVDDLKAGELEAGEIAEVATDRASDEKASIKSENAAPAA</sequence>
<name>A0A166T4P4_9AGAM</name>
<feature type="transmembrane region" description="Helical" evidence="6">
    <location>
        <begin position="12"/>
        <end position="31"/>
    </location>
</feature>
<evidence type="ECO:0000313" key="7">
    <source>
        <dbReference type="EMBL" id="KZP30182.1"/>
    </source>
</evidence>
<evidence type="ECO:0000256" key="5">
    <source>
        <dbReference type="SAM" id="MobiDB-lite"/>
    </source>
</evidence>
<feature type="transmembrane region" description="Helical" evidence="6">
    <location>
        <begin position="99"/>
        <end position="119"/>
    </location>
</feature>
<feature type="transmembrane region" description="Helical" evidence="6">
    <location>
        <begin position="292"/>
        <end position="313"/>
    </location>
</feature>
<dbReference type="InterPro" id="IPR036259">
    <property type="entry name" value="MFS_trans_sf"/>
</dbReference>
<dbReference type="AlphaFoldDB" id="A0A166T4P4"/>
<dbReference type="InterPro" id="IPR051617">
    <property type="entry name" value="UNC-93-like_regulator"/>
</dbReference>
<evidence type="ECO:0000256" key="3">
    <source>
        <dbReference type="ARBA" id="ARBA00022989"/>
    </source>
</evidence>
<reference evidence="7 8" key="1">
    <citation type="journal article" date="2016" name="Mol. Biol. Evol.">
        <title>Comparative Genomics of Early-Diverging Mushroom-Forming Fungi Provides Insights into the Origins of Lignocellulose Decay Capabilities.</title>
        <authorList>
            <person name="Nagy L.G."/>
            <person name="Riley R."/>
            <person name="Tritt A."/>
            <person name="Adam C."/>
            <person name="Daum C."/>
            <person name="Floudas D."/>
            <person name="Sun H."/>
            <person name="Yadav J.S."/>
            <person name="Pangilinan J."/>
            <person name="Larsson K.H."/>
            <person name="Matsuura K."/>
            <person name="Barry K."/>
            <person name="Labutti K."/>
            <person name="Kuo R."/>
            <person name="Ohm R.A."/>
            <person name="Bhattacharya S.S."/>
            <person name="Shirouzu T."/>
            <person name="Yoshinaga Y."/>
            <person name="Martin F.M."/>
            <person name="Grigoriev I.V."/>
            <person name="Hibbett D.S."/>
        </authorList>
    </citation>
    <scope>NUCLEOTIDE SEQUENCE [LARGE SCALE GENOMIC DNA]</scope>
    <source>
        <strain evidence="7 8">CBS 109695</strain>
    </source>
</reference>
<evidence type="ECO:0000313" key="8">
    <source>
        <dbReference type="Proteomes" id="UP000076532"/>
    </source>
</evidence>
<feature type="transmembrane region" description="Helical" evidence="6">
    <location>
        <begin position="76"/>
        <end position="93"/>
    </location>
</feature>
<comment type="subcellular location">
    <subcellularLocation>
        <location evidence="1">Membrane</location>
        <topology evidence="1">Multi-pass membrane protein</topology>
    </subcellularLocation>
</comment>
<evidence type="ECO:0000256" key="1">
    <source>
        <dbReference type="ARBA" id="ARBA00004141"/>
    </source>
</evidence>
<gene>
    <name evidence="7" type="ORF">FIBSPDRAFT_815429</name>
</gene>
<feature type="transmembrane region" description="Helical" evidence="6">
    <location>
        <begin position="228"/>
        <end position="247"/>
    </location>
</feature>
<dbReference type="OrthoDB" id="196103at2759"/>
<evidence type="ECO:0000256" key="6">
    <source>
        <dbReference type="SAM" id="Phobius"/>
    </source>
</evidence>
<feature type="region of interest" description="Disordered" evidence="5">
    <location>
        <begin position="452"/>
        <end position="471"/>
    </location>
</feature>
<evidence type="ECO:0000256" key="2">
    <source>
        <dbReference type="ARBA" id="ARBA00022692"/>
    </source>
</evidence>
<dbReference type="PANTHER" id="PTHR23294:SF17">
    <property type="entry name" value="DUF895 DOMAIN MEMBRANE PROTEIN"/>
    <property type="match status" value="1"/>
</dbReference>
<dbReference type="PANTHER" id="PTHR23294">
    <property type="entry name" value="ET TRANSLATION PRODUCT-RELATED"/>
    <property type="match status" value="1"/>
</dbReference>
<proteinExistence type="predicted"/>
<dbReference type="Gene3D" id="1.20.1250.20">
    <property type="entry name" value="MFS general substrate transporter like domains"/>
    <property type="match status" value="1"/>
</dbReference>
<dbReference type="Proteomes" id="UP000076532">
    <property type="component" value="Unassembled WGS sequence"/>
</dbReference>
<dbReference type="Pfam" id="PF05978">
    <property type="entry name" value="UNC-93"/>
    <property type="match status" value="1"/>
</dbReference>
<feature type="transmembrane region" description="Helical" evidence="6">
    <location>
        <begin position="51"/>
        <end position="69"/>
    </location>
</feature>
<keyword evidence="2 6" id="KW-0812">Transmembrane</keyword>
<dbReference type="STRING" id="436010.A0A166T4P4"/>
<evidence type="ECO:0000256" key="4">
    <source>
        <dbReference type="ARBA" id="ARBA00023136"/>
    </source>
</evidence>
<feature type="compositionally biased region" description="Basic and acidic residues" evidence="5">
    <location>
        <begin position="452"/>
        <end position="462"/>
    </location>
</feature>